<dbReference type="AlphaFoldDB" id="A0A517Q4D4"/>
<dbReference type="RefSeq" id="WP_145448766.1">
    <property type="nucleotide sequence ID" value="NZ_CP037421.1"/>
</dbReference>
<reference evidence="2 3" key="1">
    <citation type="submission" date="2019-03" db="EMBL/GenBank/DDBJ databases">
        <title>Deep-cultivation of Planctomycetes and their phenomic and genomic characterization uncovers novel biology.</title>
        <authorList>
            <person name="Wiegand S."/>
            <person name="Jogler M."/>
            <person name="Boedeker C."/>
            <person name="Pinto D."/>
            <person name="Vollmers J."/>
            <person name="Rivas-Marin E."/>
            <person name="Kohn T."/>
            <person name="Peeters S.H."/>
            <person name="Heuer A."/>
            <person name="Rast P."/>
            <person name="Oberbeckmann S."/>
            <person name="Bunk B."/>
            <person name="Jeske O."/>
            <person name="Meyerdierks A."/>
            <person name="Storesund J.E."/>
            <person name="Kallscheuer N."/>
            <person name="Luecker S."/>
            <person name="Lage O.M."/>
            <person name="Pohl T."/>
            <person name="Merkel B.J."/>
            <person name="Hornburger P."/>
            <person name="Mueller R.-W."/>
            <person name="Bruemmer F."/>
            <person name="Labrenz M."/>
            <person name="Spormann A.M."/>
            <person name="Op den Camp H."/>
            <person name="Overmann J."/>
            <person name="Amann R."/>
            <person name="Jetten M.S.M."/>
            <person name="Mascher T."/>
            <person name="Medema M.H."/>
            <person name="Devos D.P."/>
            <person name="Kaster A.-K."/>
            <person name="Ovreas L."/>
            <person name="Rohde M."/>
            <person name="Galperin M.Y."/>
            <person name="Jogler C."/>
        </authorList>
    </citation>
    <scope>NUCLEOTIDE SEQUENCE [LARGE SCALE GENOMIC DNA]</scope>
    <source>
        <strain evidence="2 3">Enr10</strain>
    </source>
</reference>
<accession>A0A517Q4D4</accession>
<keyword evidence="3" id="KW-1185">Reference proteome</keyword>
<feature type="signal peptide" evidence="1">
    <location>
        <begin position="1"/>
        <end position="23"/>
    </location>
</feature>
<protein>
    <submittedName>
        <fullName evidence="2">Uncharacterized protein</fullName>
    </submittedName>
</protein>
<evidence type="ECO:0000313" key="3">
    <source>
        <dbReference type="Proteomes" id="UP000315647"/>
    </source>
</evidence>
<proteinExistence type="predicted"/>
<name>A0A517Q4D4_9PLAN</name>
<evidence type="ECO:0000313" key="2">
    <source>
        <dbReference type="EMBL" id="QDT26452.1"/>
    </source>
</evidence>
<sequence precursor="true">MRCISGKLFLAVCVLACSPCVFAADQERDEQFKISFVRGYDVASVLPDSDYQASIKRMFRGEEVEFYLQDGGYTETGLLPIIKSSNIFYINTHSGDSETEETQVIKVKLPSGGDPSQQYLTPDEIRAAVGTDGGPKLVIINGCNTTDYHLGNAQRIDRRLATGFGIGPNAKGRAYLGWQSKVVAGAADKYLADKLLKAWTTAGYQNHYPTLKEAHEKAGRYSAVNRLNIVGDANLRYDFIRGYIGKVPIKGVWKLKPPEDPEKQKDLAMWLALRFVLTGQGRIYAYSPLDANLKSTGLNYWRLDGDYTTPQITLIQCDENGKRLQVFSAPLSVNPDSPNRIGLVSGEDTLWFIRDRNTR</sequence>
<feature type="chain" id="PRO_5022080261" evidence="1">
    <location>
        <begin position="24"/>
        <end position="359"/>
    </location>
</feature>
<dbReference type="EMBL" id="CP037421">
    <property type="protein sequence ID" value="QDT26452.1"/>
    <property type="molecule type" value="Genomic_DNA"/>
</dbReference>
<organism evidence="2 3">
    <name type="scientific">Gimesia panareensis</name>
    <dbReference type="NCBI Taxonomy" id="2527978"/>
    <lineage>
        <taxon>Bacteria</taxon>
        <taxon>Pseudomonadati</taxon>
        <taxon>Planctomycetota</taxon>
        <taxon>Planctomycetia</taxon>
        <taxon>Planctomycetales</taxon>
        <taxon>Planctomycetaceae</taxon>
        <taxon>Gimesia</taxon>
    </lineage>
</organism>
<gene>
    <name evidence="2" type="ORF">Enr10x_17560</name>
</gene>
<dbReference type="Proteomes" id="UP000315647">
    <property type="component" value="Chromosome"/>
</dbReference>
<evidence type="ECO:0000256" key="1">
    <source>
        <dbReference type="SAM" id="SignalP"/>
    </source>
</evidence>
<keyword evidence="1" id="KW-0732">Signal</keyword>